<dbReference type="EMBL" id="VANS01000003">
    <property type="protein sequence ID" value="TMM51728.1"/>
    <property type="molecule type" value="Genomic_DNA"/>
</dbReference>
<dbReference type="NCBIfam" id="TIGR01727">
    <property type="entry name" value="oligo_HPY"/>
    <property type="match status" value="1"/>
</dbReference>
<dbReference type="Proteomes" id="UP000309550">
    <property type="component" value="Unassembled WGS sequence"/>
</dbReference>
<dbReference type="Pfam" id="PF00005">
    <property type="entry name" value="ABC_tran"/>
    <property type="match status" value="1"/>
</dbReference>
<dbReference type="GO" id="GO:0005886">
    <property type="term" value="C:plasma membrane"/>
    <property type="evidence" value="ECO:0007669"/>
    <property type="project" value="UniProtKB-SubCell"/>
</dbReference>
<accession>A0A5S3PD85</accession>
<dbReference type="CDD" id="cd03257">
    <property type="entry name" value="ABC_NikE_OppD_transporters"/>
    <property type="match status" value="1"/>
</dbReference>
<dbReference type="InterPro" id="IPR013563">
    <property type="entry name" value="Oligopep_ABC_C"/>
</dbReference>
<feature type="domain" description="ABC transporter" evidence="6">
    <location>
        <begin position="20"/>
        <end position="275"/>
    </location>
</feature>
<dbReference type="SUPFAM" id="SSF52540">
    <property type="entry name" value="P-loop containing nucleoside triphosphate hydrolases"/>
    <property type="match status" value="1"/>
</dbReference>
<dbReference type="InterPro" id="IPR017871">
    <property type="entry name" value="ABC_transporter-like_CS"/>
</dbReference>
<dbReference type="PANTHER" id="PTHR43776:SF7">
    <property type="entry name" value="D,D-DIPEPTIDE TRANSPORT ATP-BINDING PROTEIN DDPF-RELATED"/>
    <property type="match status" value="1"/>
</dbReference>
<reference evidence="7 8" key="1">
    <citation type="submission" date="2019-05" db="EMBL/GenBank/DDBJ databases">
        <title>Sulfitobacter sabulilitoris sp. nov., isolated from a marine sand.</title>
        <authorList>
            <person name="Yoon J.-H."/>
        </authorList>
    </citation>
    <scope>NUCLEOTIDE SEQUENCE [LARGE SCALE GENOMIC DNA]</scope>
    <source>
        <strain evidence="7 8">HSMS-29</strain>
    </source>
</reference>
<dbReference type="InterPro" id="IPR027417">
    <property type="entry name" value="P-loop_NTPase"/>
</dbReference>
<evidence type="ECO:0000256" key="5">
    <source>
        <dbReference type="ARBA" id="ARBA00022840"/>
    </source>
</evidence>
<gene>
    <name evidence="7" type="ORF">FDT80_13330</name>
</gene>
<dbReference type="InterPro" id="IPR050319">
    <property type="entry name" value="ABC_transp_ATP-bind"/>
</dbReference>
<dbReference type="SMART" id="SM00382">
    <property type="entry name" value="AAA"/>
    <property type="match status" value="1"/>
</dbReference>
<dbReference type="FunFam" id="3.40.50.300:FF:000016">
    <property type="entry name" value="Oligopeptide ABC transporter ATP-binding component"/>
    <property type="match status" value="1"/>
</dbReference>
<dbReference type="InterPro" id="IPR003439">
    <property type="entry name" value="ABC_transporter-like_ATP-bd"/>
</dbReference>
<keyword evidence="4" id="KW-0547">Nucleotide-binding</keyword>
<sequence>MALFSPRRQQSGGPGVTDFLSVDDVSRIFGPNLSLGERIAARLGGKVETRSVRAVSDVSLSVRKGETLGLVGESGCGKSTLGRVIAGILPPTTGRVAIDGAPVMENGTKVTTRVQTVFQDPFASLDPRMKVGDTVSEGPIAHGLTTRGGARAYVAQWFERVGLDPVWVDRYPHQFSGGQRQRIAIARALAMQPDVLICDEPVASLDVSIQAQIINLFLELTRDLGLTSVFISHDLSVVQHVSDRVAVMYLGRIVELGPVAQVFGTPAHPYTAALFGSVPKLVLDADELVRFNAIDGEVPSPLAPPSGCYYHPRCPLATRTCRETQPRTQPVSDLRAVACHHFDAHLKARSSDAQAGRAVKT</sequence>
<evidence type="ECO:0000256" key="4">
    <source>
        <dbReference type="ARBA" id="ARBA00022741"/>
    </source>
</evidence>
<dbReference type="OrthoDB" id="9802264at2"/>
<keyword evidence="8" id="KW-1185">Reference proteome</keyword>
<organism evidence="7 8">
    <name type="scientific">Sulfitobacter sabulilitoris</name>
    <dbReference type="NCBI Taxonomy" id="2562655"/>
    <lineage>
        <taxon>Bacteria</taxon>
        <taxon>Pseudomonadati</taxon>
        <taxon>Pseudomonadota</taxon>
        <taxon>Alphaproteobacteria</taxon>
        <taxon>Rhodobacterales</taxon>
        <taxon>Roseobacteraceae</taxon>
        <taxon>Sulfitobacter</taxon>
    </lineage>
</organism>
<evidence type="ECO:0000256" key="1">
    <source>
        <dbReference type="ARBA" id="ARBA00004417"/>
    </source>
</evidence>
<keyword evidence="3" id="KW-0813">Transport</keyword>
<dbReference type="GO" id="GO:0055085">
    <property type="term" value="P:transmembrane transport"/>
    <property type="evidence" value="ECO:0007669"/>
    <property type="project" value="UniProtKB-ARBA"/>
</dbReference>
<dbReference type="AlphaFoldDB" id="A0A5S3PD85"/>
<dbReference type="GO" id="GO:0005524">
    <property type="term" value="F:ATP binding"/>
    <property type="evidence" value="ECO:0007669"/>
    <property type="project" value="UniProtKB-KW"/>
</dbReference>
<dbReference type="PROSITE" id="PS50893">
    <property type="entry name" value="ABC_TRANSPORTER_2"/>
    <property type="match status" value="1"/>
</dbReference>
<dbReference type="Pfam" id="PF08352">
    <property type="entry name" value="oligo_HPY"/>
    <property type="match status" value="1"/>
</dbReference>
<evidence type="ECO:0000256" key="2">
    <source>
        <dbReference type="ARBA" id="ARBA00005417"/>
    </source>
</evidence>
<evidence type="ECO:0000259" key="6">
    <source>
        <dbReference type="PROSITE" id="PS50893"/>
    </source>
</evidence>
<comment type="subcellular location">
    <subcellularLocation>
        <location evidence="1">Cell inner membrane</location>
        <topology evidence="1">Peripheral membrane protein</topology>
    </subcellularLocation>
</comment>
<dbReference type="InterPro" id="IPR003593">
    <property type="entry name" value="AAA+_ATPase"/>
</dbReference>
<evidence type="ECO:0000256" key="3">
    <source>
        <dbReference type="ARBA" id="ARBA00022448"/>
    </source>
</evidence>
<name>A0A5S3PD85_9RHOB</name>
<keyword evidence="5 7" id="KW-0067">ATP-binding</keyword>
<proteinExistence type="inferred from homology"/>
<dbReference type="GO" id="GO:0015833">
    <property type="term" value="P:peptide transport"/>
    <property type="evidence" value="ECO:0007669"/>
    <property type="project" value="InterPro"/>
</dbReference>
<comment type="similarity">
    <text evidence="2">Belongs to the ABC transporter superfamily.</text>
</comment>
<protein>
    <submittedName>
        <fullName evidence="7">ATP-binding cassette domain-containing protein</fullName>
    </submittedName>
</protein>
<evidence type="ECO:0000313" key="7">
    <source>
        <dbReference type="EMBL" id="TMM51728.1"/>
    </source>
</evidence>
<dbReference type="PANTHER" id="PTHR43776">
    <property type="entry name" value="TRANSPORT ATP-BINDING PROTEIN"/>
    <property type="match status" value="1"/>
</dbReference>
<dbReference type="Gene3D" id="3.40.50.300">
    <property type="entry name" value="P-loop containing nucleotide triphosphate hydrolases"/>
    <property type="match status" value="1"/>
</dbReference>
<evidence type="ECO:0000313" key="8">
    <source>
        <dbReference type="Proteomes" id="UP000309550"/>
    </source>
</evidence>
<dbReference type="GO" id="GO:0016887">
    <property type="term" value="F:ATP hydrolysis activity"/>
    <property type="evidence" value="ECO:0007669"/>
    <property type="project" value="InterPro"/>
</dbReference>
<comment type="caution">
    <text evidence="7">The sequence shown here is derived from an EMBL/GenBank/DDBJ whole genome shotgun (WGS) entry which is preliminary data.</text>
</comment>
<dbReference type="PROSITE" id="PS00211">
    <property type="entry name" value="ABC_TRANSPORTER_1"/>
    <property type="match status" value="1"/>
</dbReference>